<dbReference type="OrthoDB" id="5420384at2759"/>
<organism evidence="2 3">
    <name type="scientific">Drechslerella stenobrocha 248</name>
    <dbReference type="NCBI Taxonomy" id="1043628"/>
    <lineage>
        <taxon>Eukaryota</taxon>
        <taxon>Fungi</taxon>
        <taxon>Dikarya</taxon>
        <taxon>Ascomycota</taxon>
        <taxon>Pezizomycotina</taxon>
        <taxon>Orbiliomycetes</taxon>
        <taxon>Orbiliales</taxon>
        <taxon>Orbiliaceae</taxon>
        <taxon>Drechslerella</taxon>
    </lineage>
</organism>
<accession>W7HP28</accession>
<feature type="region of interest" description="Disordered" evidence="1">
    <location>
        <begin position="388"/>
        <end position="420"/>
    </location>
</feature>
<evidence type="ECO:0000313" key="3">
    <source>
        <dbReference type="Proteomes" id="UP000024837"/>
    </source>
</evidence>
<keyword evidence="3" id="KW-1185">Reference proteome</keyword>
<evidence type="ECO:0000313" key="2">
    <source>
        <dbReference type="EMBL" id="EWC45851.1"/>
    </source>
</evidence>
<dbReference type="AlphaFoldDB" id="W7HP28"/>
<dbReference type="EMBL" id="KI966423">
    <property type="protein sequence ID" value="EWC45851.1"/>
    <property type="molecule type" value="Genomic_DNA"/>
</dbReference>
<name>W7HP28_9PEZI</name>
<proteinExistence type="predicted"/>
<sequence length="439" mass="48907">MANPLFSPGPDAGRKELCHGCVLEVPTNSLQLRDPKNQLRVNFTASITMKVPHKHWVVGHHPPWRTLAVEGPQNVPWEIKLLWKRDALPEAWASLSETLGQALSRAAFWQQLGLTASLSIPSHDNICITFHSACQTSLPPDVLLPTSTVQGIHWALDFTPYPQAKFAHLQLQHIQPLVDDCINLFLNDKLGAPHITGGFLTPSISQKNKVASMSNVVEEAVDLHEIIKSQIYHQILRAFQGTRPRKKLKFTSSSSSSSSISTNELLSQPLEKFHDLFGRARSLLSQEGDTDDEGTVDAETTEFEDIFEDESNDDNYSDFEDLFQEAQDALKSNRGHEEMTPDSPTAPAMLYPGFDIILEHSDSDFTMLDDSLVTSVSAHAYNNNLNDSFSDFESPPPTHPSSVQIENRLGSAPDEGPPALQVTKKGREWEEESILMMMF</sequence>
<dbReference type="HOGENOM" id="CLU_624075_0_0_1"/>
<reference evidence="2 3" key="1">
    <citation type="submission" date="2013-05" db="EMBL/GenBank/DDBJ databases">
        <title>Drechslerella stenobrocha genome reveals carnivorous origination and mechanical trapping mechanism of predatory fungi.</title>
        <authorList>
            <person name="Liu X."/>
            <person name="Zhang W."/>
            <person name="Liu K."/>
        </authorList>
    </citation>
    <scope>NUCLEOTIDE SEQUENCE [LARGE SCALE GENOMIC DNA]</scope>
    <source>
        <strain evidence="2 3">248</strain>
    </source>
</reference>
<evidence type="ECO:0000256" key="1">
    <source>
        <dbReference type="SAM" id="MobiDB-lite"/>
    </source>
</evidence>
<dbReference type="Proteomes" id="UP000024837">
    <property type="component" value="Unassembled WGS sequence"/>
</dbReference>
<gene>
    <name evidence="2" type="ORF">DRE_04858</name>
</gene>
<protein>
    <submittedName>
        <fullName evidence="2">Uncharacterized protein</fullName>
    </submittedName>
</protein>